<dbReference type="EMBL" id="HBDZ01010737">
    <property type="protein sequence ID" value="CAD8243537.1"/>
    <property type="molecule type" value="Transcribed_RNA"/>
</dbReference>
<sequence>MLFAATTRSDGSGDDIRDERGDDISRALQPFTELCANFPAELGESWARFLFPRQAAHACNVERTEIDPERALTAAMVKDASVVVLSMSLPYIVSMALGGAESVGIRARAAWQHGRRAHGANDADSEARALASAEESAATRRWDMFRALLFVALQRVAVGAIIGHLLSLCGTPGALLSTIWLRFAECAAFAAMCGIGMRRTLSLLDYAAIRVLVVTRLTADWPKGALASPVLAAAYELPVFNIVCIVRLMAEERQRKVMLANGRENVAHGWK</sequence>
<dbReference type="AlphaFoldDB" id="A0A7R9Y4S3"/>
<protein>
    <submittedName>
        <fullName evidence="2">Uncharacterized protein</fullName>
    </submittedName>
</protein>
<accession>A0A7R9Y4S3</accession>
<organism evidence="2">
    <name type="scientific">Prasinoderma coloniale</name>
    <dbReference type="NCBI Taxonomy" id="156133"/>
    <lineage>
        <taxon>Eukaryota</taxon>
        <taxon>Viridiplantae</taxon>
        <taxon>Prasinodermophyta</taxon>
        <taxon>Prasinodermophyceae</taxon>
        <taxon>Prasinodermales</taxon>
        <taxon>Prasinodermaceae</taxon>
        <taxon>Prasinoderma</taxon>
    </lineage>
</organism>
<proteinExistence type="predicted"/>
<evidence type="ECO:0000313" key="2">
    <source>
        <dbReference type="EMBL" id="CAD8243537.1"/>
    </source>
</evidence>
<gene>
    <name evidence="2" type="ORF">PCOL08062_LOCUS8177</name>
</gene>
<name>A0A7R9Y4S3_9VIRI</name>
<feature type="region of interest" description="Disordered" evidence="1">
    <location>
        <begin position="1"/>
        <end position="20"/>
    </location>
</feature>
<evidence type="ECO:0000256" key="1">
    <source>
        <dbReference type="SAM" id="MobiDB-lite"/>
    </source>
</evidence>
<reference evidence="2" key="1">
    <citation type="submission" date="2021-01" db="EMBL/GenBank/DDBJ databases">
        <authorList>
            <person name="Corre E."/>
            <person name="Pelletier E."/>
            <person name="Niang G."/>
            <person name="Scheremetjew M."/>
            <person name="Finn R."/>
            <person name="Kale V."/>
            <person name="Holt S."/>
            <person name="Cochrane G."/>
            <person name="Meng A."/>
            <person name="Brown T."/>
            <person name="Cohen L."/>
        </authorList>
    </citation>
    <scope>NUCLEOTIDE SEQUENCE</scope>
    <source>
        <strain evidence="2">CCMP1413</strain>
    </source>
</reference>